<evidence type="ECO:0000256" key="4">
    <source>
        <dbReference type="SAM" id="MobiDB-lite"/>
    </source>
</evidence>
<keyword evidence="2" id="KW-0238">DNA-binding</keyword>
<comment type="caution">
    <text evidence="6">The sequence shown here is derived from an EMBL/GenBank/DDBJ whole genome shotgun (WGS) entry which is preliminary data.</text>
</comment>
<dbReference type="Gene3D" id="1.10.10.10">
    <property type="entry name" value="Winged helix-like DNA-binding domain superfamily/Winged helix DNA-binding domain"/>
    <property type="match status" value="1"/>
</dbReference>
<proteinExistence type="predicted"/>
<dbReference type="Proteomes" id="UP000265581">
    <property type="component" value="Unassembled WGS sequence"/>
</dbReference>
<dbReference type="PRINTS" id="PR00038">
    <property type="entry name" value="HTHLUXR"/>
</dbReference>
<evidence type="ECO:0000256" key="1">
    <source>
        <dbReference type="ARBA" id="ARBA00023015"/>
    </source>
</evidence>
<dbReference type="SUPFAM" id="SSF52540">
    <property type="entry name" value="P-loop containing nucleoside triphosphate hydrolases"/>
    <property type="match status" value="1"/>
</dbReference>
<feature type="region of interest" description="Disordered" evidence="4">
    <location>
        <begin position="371"/>
        <end position="390"/>
    </location>
</feature>
<keyword evidence="7" id="KW-1185">Reference proteome</keyword>
<feature type="compositionally biased region" description="Basic and acidic residues" evidence="4">
    <location>
        <begin position="372"/>
        <end position="381"/>
    </location>
</feature>
<dbReference type="Pfam" id="PF00196">
    <property type="entry name" value="GerE"/>
    <property type="match status" value="1"/>
</dbReference>
<accession>A0A371PAK6</accession>
<evidence type="ECO:0000259" key="5">
    <source>
        <dbReference type="PROSITE" id="PS50043"/>
    </source>
</evidence>
<evidence type="ECO:0000313" key="7">
    <source>
        <dbReference type="Proteomes" id="UP000265581"/>
    </source>
</evidence>
<dbReference type="EMBL" id="QUBR01000001">
    <property type="protein sequence ID" value="REK72994.1"/>
    <property type="molecule type" value="Genomic_DNA"/>
</dbReference>
<dbReference type="GO" id="GO:0006355">
    <property type="term" value="P:regulation of DNA-templated transcription"/>
    <property type="evidence" value="ECO:0007669"/>
    <property type="project" value="InterPro"/>
</dbReference>
<dbReference type="AlphaFoldDB" id="A0A371PAK6"/>
<dbReference type="PROSITE" id="PS50043">
    <property type="entry name" value="HTH_LUXR_2"/>
    <property type="match status" value="1"/>
</dbReference>
<organism evidence="6 7">
    <name type="scientific">Aeromicrobium endophyticum</name>
    <dbReference type="NCBI Taxonomy" id="2292704"/>
    <lineage>
        <taxon>Bacteria</taxon>
        <taxon>Bacillati</taxon>
        <taxon>Actinomycetota</taxon>
        <taxon>Actinomycetes</taxon>
        <taxon>Propionibacteriales</taxon>
        <taxon>Nocardioidaceae</taxon>
        <taxon>Aeromicrobium</taxon>
    </lineage>
</organism>
<dbReference type="InterPro" id="IPR016032">
    <property type="entry name" value="Sig_transdc_resp-reg_C-effctor"/>
</dbReference>
<dbReference type="InterPro" id="IPR027417">
    <property type="entry name" value="P-loop_NTPase"/>
</dbReference>
<evidence type="ECO:0000313" key="6">
    <source>
        <dbReference type="EMBL" id="REK72994.1"/>
    </source>
</evidence>
<protein>
    <recommendedName>
        <fullName evidence="5">HTH luxR-type domain-containing protein</fullName>
    </recommendedName>
</protein>
<dbReference type="SMART" id="SM00421">
    <property type="entry name" value="HTH_LUXR"/>
    <property type="match status" value="1"/>
</dbReference>
<gene>
    <name evidence="6" type="ORF">DX116_05230</name>
</gene>
<reference evidence="6 7" key="1">
    <citation type="submission" date="2018-08" db="EMBL/GenBank/DDBJ databases">
        <title>Aeromicrobium sp. M2KJ-4, whole genome shotgun sequence.</title>
        <authorList>
            <person name="Tuo L."/>
        </authorList>
    </citation>
    <scope>NUCLEOTIDE SEQUENCE [LARGE SCALE GENOMIC DNA]</scope>
    <source>
        <strain evidence="6 7">M2KJ-4</strain>
    </source>
</reference>
<dbReference type="OrthoDB" id="134985at2"/>
<dbReference type="InterPro" id="IPR036388">
    <property type="entry name" value="WH-like_DNA-bd_sf"/>
</dbReference>
<keyword evidence="3" id="KW-0804">Transcription</keyword>
<feature type="domain" description="HTH luxR-type" evidence="5">
    <location>
        <begin position="738"/>
        <end position="803"/>
    </location>
</feature>
<dbReference type="PANTHER" id="PTHR44688:SF16">
    <property type="entry name" value="DNA-BINDING TRANSCRIPTIONAL ACTIVATOR DEVR_DOSR"/>
    <property type="match status" value="1"/>
</dbReference>
<dbReference type="SUPFAM" id="SSF46894">
    <property type="entry name" value="C-terminal effector domain of the bipartite response regulators"/>
    <property type="match status" value="1"/>
</dbReference>
<dbReference type="GO" id="GO:0003677">
    <property type="term" value="F:DNA binding"/>
    <property type="evidence" value="ECO:0007669"/>
    <property type="project" value="UniProtKB-KW"/>
</dbReference>
<dbReference type="CDD" id="cd06170">
    <property type="entry name" value="LuxR_C_like"/>
    <property type="match status" value="1"/>
</dbReference>
<dbReference type="InterPro" id="IPR000792">
    <property type="entry name" value="Tscrpt_reg_LuxR_C"/>
</dbReference>
<evidence type="ECO:0000256" key="3">
    <source>
        <dbReference type="ARBA" id="ARBA00023163"/>
    </source>
</evidence>
<dbReference type="PANTHER" id="PTHR44688">
    <property type="entry name" value="DNA-BINDING TRANSCRIPTIONAL ACTIVATOR DEVR_DOSR"/>
    <property type="match status" value="1"/>
</dbReference>
<sequence length="807" mass="87941">MSESALARMGDFVVRQRIVDLLRLYRPLTVVRSPSGSGKTVAVLQWAHQIADSGIPVQWFDGQRSTVDDLMTVLEELDRAPAGRTVIVLDHIEGWTDWPGPEIVRALRYHPELTMVVCSRTHLPWFTAAELELDVGRISMSDLRLTVDDVTAIAARAGLELTHGAAAAIHTSIGGMPALARIGLVTSNAGGTPTWWSEGRVRRFLAGHLMSEIVDPRARIDLRRAAFIEHLSADSLGAADPDGSPRRMLESLESIGVVDQWVDGHEPIYWMPALARETLKHDLDHIDIGDVDELHDAVVAAFRTLGLPHLALAQAVAGERWRTVEAILDESGWMLLKAHESSLRVALRELPDHMRSGSAIARVLDDTIALRPPRDRDERSGGWRNPPSDTQARLHLETIGVIGGRRAGLAAQTLASSAAAVELAEQALDASGPEHIAAAQLILELGITAFAAGDIVAAEARLRHVVRSSDGARAVVVRHEAASFQALISTVLGDIQAARRSRDDSHELRTSVARFNFPTTTMDLADTLMSFETRAQPVRQTAASDFADVPEVVRVWATYAESRSALGWGGRLQALHRLRASRLVDSARLPDTAGLLNVFEADLLLSLGRGTEANRLLEDVPQRNLFGAVTRARLAYLTGQHDRTIDILASLTGGSHPFHRLRVEAQLLAAVSYDRIGETDVSRGLLRRAVDAAVPLGMLSPFATVPVELLRTYEHSVPTLADVLSDLRAIEIRHPYPESIGLVRLTPREREVLVALALGSSVDEIAARLFVSRNTVKTQTRGLYRKLGASNRSEAVAAGHLLGLLHD</sequence>
<evidence type="ECO:0000256" key="2">
    <source>
        <dbReference type="ARBA" id="ARBA00023125"/>
    </source>
</evidence>
<dbReference type="RefSeq" id="WP_119703108.1">
    <property type="nucleotide sequence ID" value="NZ_JBHSOI010000001.1"/>
</dbReference>
<name>A0A371PAK6_9ACTN</name>
<keyword evidence="1" id="KW-0805">Transcription regulation</keyword>